<sequence>MKIVKILGGLGNQMFQYALYLSLQETFPEERVMLDLSCFQGYHLHNGFELEKIFSIKGEKASASDIMRVAYYYPNYLLWRIGKRLLPCRKGMCLESSTLRFDETVLTKEGNRYFDGYWQDERYFAACREKVLKAFTFPAFKRAENLSLLEKLDENSVSLHVRRGDYIGNSLYQGICDLDYYRTAIEKMCSYVTPSLFCVFSNDIEWCREHLEQYINAPVVYVTWNTGAESYRDMQLMSCCAHNIIANSSFSWWGAWLNQNSDKVVIAPKKWLNMEECHFALPSSWIKI</sequence>
<dbReference type="InterPro" id="IPR002516">
    <property type="entry name" value="Glyco_trans_11"/>
</dbReference>
<dbReference type="OrthoDB" id="9794601at2"/>
<proteinExistence type="predicted"/>
<dbReference type="PANTHER" id="PTHR11927:SF9">
    <property type="entry name" value="L-FUCOSYLTRANSFERASE"/>
    <property type="match status" value="1"/>
</dbReference>
<accession>A0A250KJR5</accession>
<evidence type="ECO:0000313" key="3">
    <source>
        <dbReference type="EMBL" id="BBA30007.1"/>
    </source>
</evidence>
<keyword evidence="1 3" id="KW-0328">Glycosyltransferase</keyword>
<dbReference type="RefSeq" id="WP_120175093.1">
    <property type="nucleotide sequence ID" value="NZ_AP018050.1"/>
</dbReference>
<dbReference type="GO" id="GO:0016020">
    <property type="term" value="C:membrane"/>
    <property type="evidence" value="ECO:0007669"/>
    <property type="project" value="InterPro"/>
</dbReference>
<dbReference type="Proteomes" id="UP000267517">
    <property type="component" value="Chromosome II"/>
</dbReference>
<gene>
    <name evidence="3" type="ORF">PMEL_200534</name>
</gene>
<dbReference type="GO" id="GO:0005975">
    <property type="term" value="P:carbohydrate metabolic process"/>
    <property type="evidence" value="ECO:0007669"/>
    <property type="project" value="InterPro"/>
</dbReference>
<keyword evidence="2 3" id="KW-0808">Transferase</keyword>
<dbReference type="EMBL" id="AP018050">
    <property type="protein sequence ID" value="BBA30007.1"/>
    <property type="molecule type" value="Genomic_DNA"/>
</dbReference>
<evidence type="ECO:0000313" key="4">
    <source>
        <dbReference type="Proteomes" id="UP000267517"/>
    </source>
</evidence>
<dbReference type="CDD" id="cd11301">
    <property type="entry name" value="Fut1_Fut2_like"/>
    <property type="match status" value="1"/>
</dbReference>
<reference evidence="3 4" key="1">
    <citation type="submission" date="2017-05" db="EMBL/GenBank/DDBJ databases">
        <title>whole genome sequence of Prevotella melaninogenica GAI 07411.</title>
        <authorList>
            <person name="Kondo Y."/>
            <person name="Hoshino T."/>
        </authorList>
    </citation>
    <scope>NUCLEOTIDE SEQUENCE [LARGE SCALE GENOMIC DNA]</scope>
    <source>
        <strain evidence="3 4">GAI 07411</strain>
    </source>
</reference>
<evidence type="ECO:0000256" key="2">
    <source>
        <dbReference type="ARBA" id="ARBA00022679"/>
    </source>
</evidence>
<dbReference type="AlphaFoldDB" id="A0A250KJR5"/>
<name>A0A250KJR5_9BACT</name>
<protein>
    <submittedName>
        <fullName evidence="3">Alpha-1,2-fucosyltransferase</fullName>
    </submittedName>
</protein>
<dbReference type="GO" id="GO:0008107">
    <property type="term" value="F:galactoside 2-alpha-L-fucosyltransferase activity"/>
    <property type="evidence" value="ECO:0007669"/>
    <property type="project" value="InterPro"/>
</dbReference>
<organism evidence="3 4">
    <name type="scientific">Prevotella melaninogenica</name>
    <dbReference type="NCBI Taxonomy" id="28132"/>
    <lineage>
        <taxon>Bacteria</taxon>
        <taxon>Pseudomonadati</taxon>
        <taxon>Bacteroidota</taxon>
        <taxon>Bacteroidia</taxon>
        <taxon>Bacteroidales</taxon>
        <taxon>Prevotellaceae</taxon>
        <taxon>Prevotella</taxon>
    </lineage>
</organism>
<dbReference type="Pfam" id="PF01531">
    <property type="entry name" value="Glyco_transf_11"/>
    <property type="match status" value="1"/>
</dbReference>
<evidence type="ECO:0000256" key="1">
    <source>
        <dbReference type="ARBA" id="ARBA00022676"/>
    </source>
</evidence>
<dbReference type="PANTHER" id="PTHR11927">
    <property type="entry name" value="GALACTOSIDE 2-L-FUCOSYLTRANSFERASE"/>
    <property type="match status" value="1"/>
</dbReference>